<gene>
    <name evidence="1" type="ORF">ABVK25_003128</name>
</gene>
<dbReference type="Proteomes" id="UP001590951">
    <property type="component" value="Unassembled WGS sequence"/>
</dbReference>
<protein>
    <submittedName>
        <fullName evidence="1">Uncharacterized protein</fullName>
    </submittedName>
</protein>
<proteinExistence type="predicted"/>
<dbReference type="EMBL" id="JBHFEH010000007">
    <property type="protein sequence ID" value="KAL2056734.1"/>
    <property type="molecule type" value="Genomic_DNA"/>
</dbReference>
<accession>A0ABR4BIY3</accession>
<reference evidence="1 2" key="1">
    <citation type="submission" date="2024-09" db="EMBL/GenBank/DDBJ databases">
        <title>Rethinking Asexuality: The Enigmatic Case of Functional Sexual Genes in Lepraria (Stereocaulaceae).</title>
        <authorList>
            <person name="Doellman M."/>
            <person name="Sun Y."/>
            <person name="Barcenas-Pena A."/>
            <person name="Lumbsch H.T."/>
            <person name="Grewe F."/>
        </authorList>
    </citation>
    <scope>NUCLEOTIDE SEQUENCE [LARGE SCALE GENOMIC DNA]</scope>
    <source>
        <strain evidence="1 2">Grewe 0041</strain>
    </source>
</reference>
<name>A0ABR4BIY3_9LECA</name>
<evidence type="ECO:0000313" key="1">
    <source>
        <dbReference type="EMBL" id="KAL2056734.1"/>
    </source>
</evidence>
<organism evidence="1 2">
    <name type="scientific">Lepraria finkii</name>
    <dbReference type="NCBI Taxonomy" id="1340010"/>
    <lineage>
        <taxon>Eukaryota</taxon>
        <taxon>Fungi</taxon>
        <taxon>Dikarya</taxon>
        <taxon>Ascomycota</taxon>
        <taxon>Pezizomycotina</taxon>
        <taxon>Lecanoromycetes</taxon>
        <taxon>OSLEUM clade</taxon>
        <taxon>Lecanoromycetidae</taxon>
        <taxon>Lecanorales</taxon>
        <taxon>Lecanorineae</taxon>
        <taxon>Stereocaulaceae</taxon>
        <taxon>Lepraria</taxon>
    </lineage>
</organism>
<sequence>MSLCVANVYERVFTTTWQSKGTTPLVAFKMWGPVCLIQESYKVNFTQVALKADNIIDLQACQVRNGTGDQGTTAEGQPKNAMQGFEKFWSQIRMLDEVIRHCYREADFIAYESM</sequence>
<keyword evidence="2" id="KW-1185">Reference proteome</keyword>
<comment type="caution">
    <text evidence="1">The sequence shown here is derived from an EMBL/GenBank/DDBJ whole genome shotgun (WGS) entry which is preliminary data.</text>
</comment>
<evidence type="ECO:0000313" key="2">
    <source>
        <dbReference type="Proteomes" id="UP001590951"/>
    </source>
</evidence>